<feature type="binding site" evidence="4">
    <location>
        <position position="12"/>
    </location>
    <ligand>
        <name>3-amino-2-oxopropyl phosphate</name>
        <dbReference type="ChEBI" id="CHEBI:57279"/>
    </ligand>
</feature>
<name>A0A2Z4AK99_9BACT</name>
<dbReference type="NCBIfam" id="NF003626">
    <property type="entry name" value="PRK05265.1-4"/>
    <property type="match status" value="1"/>
</dbReference>
<feature type="binding site" evidence="4">
    <location>
        <position position="55"/>
    </location>
    <ligand>
        <name>1-deoxy-D-xylulose 5-phosphate</name>
        <dbReference type="ChEBI" id="CHEBI:57792"/>
    </ligand>
</feature>
<feature type="site" description="Transition state stabilizer" evidence="4">
    <location>
        <position position="160"/>
    </location>
</feature>
<feature type="binding site" evidence="4">
    <location>
        <position position="109"/>
    </location>
    <ligand>
        <name>1-deoxy-D-xylulose 5-phosphate</name>
        <dbReference type="ChEBI" id="CHEBI:57792"/>
    </ligand>
</feature>
<dbReference type="PANTHER" id="PTHR30456:SF0">
    <property type="entry name" value="PYRIDOXINE 5'-PHOSPHATE SYNTHASE"/>
    <property type="match status" value="1"/>
</dbReference>
<dbReference type="Pfam" id="PF03740">
    <property type="entry name" value="PdxJ"/>
    <property type="match status" value="1"/>
</dbReference>
<keyword evidence="1 4" id="KW-0963">Cytoplasm</keyword>
<accession>A0A2Z4AK99</accession>
<dbReference type="GO" id="GO:0008615">
    <property type="term" value="P:pyridoxine biosynthetic process"/>
    <property type="evidence" value="ECO:0007669"/>
    <property type="project" value="UniProtKB-UniRule"/>
</dbReference>
<reference evidence="6 7" key="1">
    <citation type="submission" date="2018-06" db="EMBL/GenBank/DDBJ databases">
        <title>Draft Genome Sequence of a Novel Marine Bacterium Related to the Verrucomicrobia.</title>
        <authorList>
            <person name="Vosseberg J."/>
            <person name="Martijn J."/>
            <person name="Ettema T.J.G."/>
        </authorList>
    </citation>
    <scope>NUCLEOTIDE SEQUENCE [LARGE SCALE GENOMIC DNA]</scope>
    <source>
        <strain evidence="6">TARA_B100001123</strain>
    </source>
</reference>
<dbReference type="GO" id="GO:0005829">
    <property type="term" value="C:cytosol"/>
    <property type="evidence" value="ECO:0007669"/>
    <property type="project" value="TreeGrafter"/>
</dbReference>
<feature type="binding site" evidence="4">
    <location>
        <position position="50"/>
    </location>
    <ligand>
        <name>1-deoxy-D-xylulose 5-phosphate</name>
        <dbReference type="ChEBI" id="CHEBI:57792"/>
    </ligand>
</feature>
<feature type="active site" description="Proton donor" evidence="4">
    <location>
        <position position="200"/>
    </location>
</feature>
<dbReference type="KEGG" id="mtar:DF168_02139"/>
<evidence type="ECO:0000256" key="2">
    <source>
        <dbReference type="ARBA" id="ARBA00022679"/>
    </source>
</evidence>
<comment type="subunit">
    <text evidence="4">Homooctamer; tetramer of dimers.</text>
</comment>
<dbReference type="PANTHER" id="PTHR30456">
    <property type="entry name" value="PYRIDOXINE 5'-PHOSPHATE SYNTHASE"/>
    <property type="match status" value="1"/>
</dbReference>
<sequence length="255" mass="28440">MGLIVMTQLSVNLNKIALLRNSRGGDYPNCLSFARRCIACGANGVTVHPRPDQRHTRYSDVRDLSAFLNNQTKVEFNIEGNPTPEFLEVVKEVKPNQCTLVPDSPDQITSDHGWDLKSNSNQLIPIIQSLKAHNIRVSIFMDPDISEIERAQDVGTDRIELYTESYARAFETGDRISIFNQFQRATESAQSLGLGVNAGHDLNQRNLPLFLTIPGILEVSIGHAIIVESLDQGFDSTVRKYRRIVQGSCPVPGFF</sequence>
<evidence type="ECO:0000256" key="5">
    <source>
        <dbReference type="NCBIfam" id="TIGR00559"/>
    </source>
</evidence>
<feature type="active site" description="Proton acceptor" evidence="4">
    <location>
        <position position="48"/>
    </location>
</feature>
<comment type="caution">
    <text evidence="4">Lacks conserved residue(s) required for the propagation of feature annotation.</text>
</comment>
<dbReference type="Proteomes" id="UP000247465">
    <property type="component" value="Chromosome"/>
</dbReference>
<dbReference type="AlphaFoldDB" id="A0A2Z4AK99"/>
<dbReference type="InterPro" id="IPR013785">
    <property type="entry name" value="Aldolase_TIM"/>
</dbReference>
<evidence type="ECO:0000256" key="1">
    <source>
        <dbReference type="ARBA" id="ARBA00022490"/>
    </source>
</evidence>
<dbReference type="NCBIfam" id="NF003625">
    <property type="entry name" value="PRK05265.1-3"/>
    <property type="match status" value="1"/>
</dbReference>
<feature type="binding site" evidence="4">
    <location>
        <position position="23"/>
    </location>
    <ligand>
        <name>3-amino-2-oxopropyl phosphate</name>
        <dbReference type="ChEBI" id="CHEBI:57279"/>
    </ligand>
</feature>
<dbReference type="InterPro" id="IPR004569">
    <property type="entry name" value="PyrdxlP_synth_PdxJ"/>
</dbReference>
<comment type="function">
    <text evidence="4">Catalyzes the complicated ring closure reaction between the two acyclic compounds 1-deoxy-D-xylulose-5-phosphate (DXP) and 3-amino-2-oxopropyl phosphate (1-amino-acetone-3-phosphate or AAP) to form pyridoxine 5'-phosphate (PNP) and inorganic phosphate.</text>
</comment>
<comment type="similarity">
    <text evidence="4">Belongs to the PNP synthase family.</text>
</comment>
<evidence type="ECO:0000256" key="4">
    <source>
        <dbReference type="HAMAP-Rule" id="MF_00279"/>
    </source>
</evidence>
<dbReference type="NCBIfam" id="TIGR00559">
    <property type="entry name" value="pdxJ"/>
    <property type="match status" value="1"/>
</dbReference>
<dbReference type="EMBL" id="CP029803">
    <property type="protein sequence ID" value="AWT60914.1"/>
    <property type="molecule type" value="Genomic_DNA"/>
</dbReference>
<organism evidence="6 7">
    <name type="scientific">Candidatus Moanibacter tarae</name>
    <dbReference type="NCBI Taxonomy" id="2200854"/>
    <lineage>
        <taxon>Bacteria</taxon>
        <taxon>Pseudomonadati</taxon>
        <taxon>Verrucomicrobiota</taxon>
        <taxon>Opitutia</taxon>
        <taxon>Puniceicoccales</taxon>
        <taxon>Puniceicoccales incertae sedis</taxon>
        <taxon>Candidatus Moanibacter</taxon>
    </lineage>
</organism>
<protein>
    <recommendedName>
        <fullName evidence="4 5">Pyridoxine 5'-phosphate synthase</fullName>
        <shortName evidence="4">PNP synthase</shortName>
        <ecNumber evidence="4 5">2.6.99.2</ecNumber>
    </recommendedName>
</protein>
<keyword evidence="2 4" id="KW-0808">Transferase</keyword>
<feature type="binding site" evidence="4">
    <location>
        <begin position="222"/>
        <end position="223"/>
    </location>
    <ligand>
        <name>3-amino-2-oxopropyl phosphate</name>
        <dbReference type="ChEBI" id="CHEBI:57279"/>
    </ligand>
</feature>
<evidence type="ECO:0000313" key="6">
    <source>
        <dbReference type="EMBL" id="AWT60914.1"/>
    </source>
</evidence>
<comment type="subcellular location">
    <subcellularLocation>
        <location evidence="4">Cytoplasm</location>
    </subcellularLocation>
</comment>
<dbReference type="CDD" id="cd00003">
    <property type="entry name" value="PNPsynthase"/>
    <property type="match status" value="1"/>
</dbReference>
<evidence type="ECO:0000256" key="3">
    <source>
        <dbReference type="ARBA" id="ARBA00023096"/>
    </source>
</evidence>
<evidence type="ECO:0000313" key="7">
    <source>
        <dbReference type="Proteomes" id="UP000247465"/>
    </source>
</evidence>
<dbReference type="SUPFAM" id="SSF63892">
    <property type="entry name" value="Pyridoxine 5'-phosphate synthase"/>
    <property type="match status" value="1"/>
</dbReference>
<dbReference type="UniPathway" id="UPA00244">
    <property type="reaction ID" value="UER00313"/>
</dbReference>
<feature type="active site" description="Proton acceptor" evidence="4">
    <location>
        <position position="79"/>
    </location>
</feature>
<dbReference type="HAMAP" id="MF_00279">
    <property type="entry name" value="PdxJ"/>
    <property type="match status" value="1"/>
</dbReference>
<comment type="catalytic activity">
    <reaction evidence="4">
        <text>3-amino-2-oxopropyl phosphate + 1-deoxy-D-xylulose 5-phosphate = pyridoxine 5'-phosphate + phosphate + 2 H2O + H(+)</text>
        <dbReference type="Rhea" id="RHEA:15265"/>
        <dbReference type="ChEBI" id="CHEBI:15377"/>
        <dbReference type="ChEBI" id="CHEBI:15378"/>
        <dbReference type="ChEBI" id="CHEBI:43474"/>
        <dbReference type="ChEBI" id="CHEBI:57279"/>
        <dbReference type="ChEBI" id="CHEBI:57792"/>
        <dbReference type="ChEBI" id="CHEBI:58589"/>
        <dbReference type="EC" id="2.6.99.2"/>
    </reaction>
</comment>
<proteinExistence type="inferred from homology"/>
<keyword evidence="3 4" id="KW-0664">Pyridoxine biosynthesis</keyword>
<comment type="pathway">
    <text evidence="4">Cofactor biosynthesis; pyridoxine 5'-phosphate biosynthesis; pyridoxine 5'-phosphate from D-erythrose 4-phosphate: step 5/5.</text>
</comment>
<dbReference type="EC" id="2.6.99.2" evidence="4 5"/>
<dbReference type="Gene3D" id="3.20.20.70">
    <property type="entry name" value="Aldolase class I"/>
    <property type="match status" value="1"/>
</dbReference>
<gene>
    <name evidence="4 6" type="primary">pdxJ</name>
    <name evidence="6" type="ORF">DF168_02139</name>
</gene>
<dbReference type="InterPro" id="IPR036130">
    <property type="entry name" value="Pyridoxine-5'_phos_synth"/>
</dbReference>
<feature type="binding site" evidence="4">
    <location>
        <position position="201"/>
    </location>
    <ligand>
        <name>3-amino-2-oxopropyl phosphate</name>
        <dbReference type="ChEBI" id="CHEBI:57279"/>
    </ligand>
</feature>
<dbReference type="GO" id="GO:0033856">
    <property type="term" value="F:pyridoxine 5'-phosphate synthase activity"/>
    <property type="evidence" value="ECO:0007669"/>
    <property type="project" value="UniProtKB-UniRule"/>
</dbReference>